<feature type="transmembrane region" description="Helical" evidence="1">
    <location>
        <begin position="86"/>
        <end position="112"/>
    </location>
</feature>
<dbReference type="InterPro" id="IPR009545">
    <property type="entry name" value="Claudin-like"/>
</dbReference>
<feature type="chain" id="PRO_5002730355" evidence="2">
    <location>
        <begin position="21"/>
        <end position="163"/>
    </location>
</feature>
<keyword evidence="1" id="KW-0472">Membrane</keyword>
<evidence type="ECO:0000256" key="1">
    <source>
        <dbReference type="SAM" id="Phobius"/>
    </source>
</evidence>
<dbReference type="CTD" id="8580156"/>
<keyword evidence="2" id="KW-0732">Signal</keyword>
<dbReference type="HOGENOM" id="CLU_119689_0_0_1"/>
<dbReference type="InParanoid" id="A8XQE4"/>
<name>A8XQE4_CAEBR</name>
<feature type="transmembrane region" description="Helical" evidence="1">
    <location>
        <begin position="124"/>
        <end position="144"/>
    </location>
</feature>
<dbReference type="PANTHER" id="PTHR34151:SF1">
    <property type="entry name" value="CASP-LIKE PROTEIN-RELATED"/>
    <property type="match status" value="1"/>
</dbReference>
<evidence type="ECO:0000256" key="2">
    <source>
        <dbReference type="SAM" id="SignalP"/>
    </source>
</evidence>
<dbReference type="WormBase" id="CBG17092">
    <property type="protein sequence ID" value="CBP18874"/>
    <property type="gene ID" value="WBGene00036848"/>
</dbReference>
<evidence type="ECO:0000313" key="3">
    <source>
        <dbReference type="EMBL" id="CAP34869.1"/>
    </source>
</evidence>
<dbReference type="GeneID" id="8580156"/>
<dbReference type="Proteomes" id="UP000008549">
    <property type="component" value="Unassembled WGS sequence"/>
</dbReference>
<keyword evidence="1" id="KW-1133">Transmembrane helix</keyword>
<evidence type="ECO:0000313" key="4">
    <source>
        <dbReference type="Proteomes" id="UP000008549"/>
    </source>
</evidence>
<dbReference type="EMBL" id="HE601529">
    <property type="protein sequence ID" value="CAP34869.1"/>
    <property type="molecule type" value="Genomic_DNA"/>
</dbReference>
<reference evidence="3 4" key="1">
    <citation type="journal article" date="2003" name="PLoS Biol.">
        <title>The genome sequence of Caenorhabditis briggsae: a platform for comparative genomics.</title>
        <authorList>
            <person name="Stein L.D."/>
            <person name="Bao Z."/>
            <person name="Blasiar D."/>
            <person name="Blumenthal T."/>
            <person name="Brent M.R."/>
            <person name="Chen N."/>
            <person name="Chinwalla A."/>
            <person name="Clarke L."/>
            <person name="Clee C."/>
            <person name="Coghlan A."/>
            <person name="Coulson A."/>
            <person name="D'Eustachio P."/>
            <person name="Fitch D.H."/>
            <person name="Fulton L.A."/>
            <person name="Fulton R.E."/>
            <person name="Griffiths-Jones S."/>
            <person name="Harris T.W."/>
            <person name="Hillier L.W."/>
            <person name="Kamath R."/>
            <person name="Kuwabara P.E."/>
            <person name="Mardis E.R."/>
            <person name="Marra M.A."/>
            <person name="Miner T.L."/>
            <person name="Minx P."/>
            <person name="Mullikin J.C."/>
            <person name="Plumb R.W."/>
            <person name="Rogers J."/>
            <person name="Schein J.E."/>
            <person name="Sohrmann M."/>
            <person name="Spieth J."/>
            <person name="Stajich J.E."/>
            <person name="Wei C."/>
            <person name="Willey D."/>
            <person name="Wilson R.K."/>
            <person name="Durbin R."/>
            <person name="Waterston R.H."/>
        </authorList>
    </citation>
    <scope>NUCLEOTIDE SEQUENCE [LARGE SCALE GENOMIC DNA]</scope>
    <source>
        <strain evidence="3 4">AF16</strain>
    </source>
</reference>
<keyword evidence="4" id="KW-1185">Reference proteome</keyword>
<sequence length="163" mass="18224">MDWKLYALGLMLIISWAAQGVGLFTPHWMTNDGESRGILPWHSGDTGWIKAATVELYIAFLAFIPAIGCYMIAVREDFKTGYTIRACKYLLILALMVFISALFTSGAVTLIRTDFSVRERKYEIGYLPGFCLGSAILSLIVWMISMYLGKGFRCCNQTPPIDA</sequence>
<feature type="signal peptide" evidence="2">
    <location>
        <begin position="1"/>
        <end position="20"/>
    </location>
</feature>
<accession>A8XQE4</accession>
<dbReference type="KEGG" id="cbr:CBG_17092"/>
<dbReference type="Pfam" id="PF06653">
    <property type="entry name" value="Claudin_3"/>
    <property type="match status" value="1"/>
</dbReference>
<protein>
    <submittedName>
        <fullName evidence="3">Protein CBG17092</fullName>
    </submittedName>
</protein>
<dbReference type="AlphaFoldDB" id="A8XQE4"/>
<feature type="transmembrane region" description="Helical" evidence="1">
    <location>
        <begin position="56"/>
        <end position="74"/>
    </location>
</feature>
<proteinExistence type="predicted"/>
<organism evidence="3 4">
    <name type="scientific">Caenorhabditis briggsae</name>
    <dbReference type="NCBI Taxonomy" id="6238"/>
    <lineage>
        <taxon>Eukaryota</taxon>
        <taxon>Metazoa</taxon>
        <taxon>Ecdysozoa</taxon>
        <taxon>Nematoda</taxon>
        <taxon>Chromadorea</taxon>
        <taxon>Rhabditida</taxon>
        <taxon>Rhabditina</taxon>
        <taxon>Rhabditomorpha</taxon>
        <taxon>Rhabditoidea</taxon>
        <taxon>Rhabditidae</taxon>
        <taxon>Peloderinae</taxon>
        <taxon>Caenorhabditis</taxon>
    </lineage>
</organism>
<gene>
    <name evidence="3 5" type="ORF">CBG17092</name>
    <name evidence="3" type="ORF">CBG_17092</name>
</gene>
<evidence type="ECO:0000313" key="5">
    <source>
        <dbReference type="WormBase" id="CBG17092"/>
    </source>
</evidence>
<reference evidence="3 4" key="2">
    <citation type="journal article" date="2011" name="PLoS Genet.">
        <title>Caenorhabditis briggsae recombinant inbred line genotypes reveal inter-strain incompatibility and the evolution of recombination.</title>
        <authorList>
            <person name="Ross J.A."/>
            <person name="Koboldt D.C."/>
            <person name="Staisch J.E."/>
            <person name="Chamberlin H.M."/>
            <person name="Gupta B.P."/>
            <person name="Miller R.D."/>
            <person name="Baird S.E."/>
            <person name="Haag E.S."/>
        </authorList>
    </citation>
    <scope>NUCLEOTIDE SEQUENCE [LARGE SCALE GENOMIC DNA]</scope>
    <source>
        <strain evidence="3 4">AF16</strain>
    </source>
</reference>
<dbReference type="PANTHER" id="PTHR34151">
    <property type="entry name" value="PROTEIN CBG24195"/>
    <property type="match status" value="1"/>
</dbReference>
<keyword evidence="1" id="KW-0812">Transmembrane</keyword>
<dbReference type="RefSeq" id="XP_002638159.1">
    <property type="nucleotide sequence ID" value="XM_002638113.1"/>
</dbReference>